<feature type="compositionally biased region" description="Polar residues" evidence="1">
    <location>
        <begin position="131"/>
        <end position="140"/>
    </location>
</feature>
<feature type="region of interest" description="Disordered" evidence="1">
    <location>
        <begin position="120"/>
        <end position="182"/>
    </location>
</feature>
<reference evidence="3 4" key="1">
    <citation type="journal article" date="2015" name="Sci. Rep.">
        <title>Chromosome-level genome map provides insights into diverse defense mechanisms in the medicinal fungus Ganoderma sinense.</title>
        <authorList>
            <person name="Zhu Y."/>
            <person name="Xu J."/>
            <person name="Sun C."/>
            <person name="Zhou S."/>
            <person name="Xu H."/>
            <person name="Nelson D.R."/>
            <person name="Qian J."/>
            <person name="Song J."/>
            <person name="Luo H."/>
            <person name="Xiang L."/>
            <person name="Li Y."/>
            <person name="Xu Z."/>
            <person name="Ji A."/>
            <person name="Wang L."/>
            <person name="Lu S."/>
            <person name="Hayward A."/>
            <person name="Sun W."/>
            <person name="Li X."/>
            <person name="Schwartz D.C."/>
            <person name="Wang Y."/>
            <person name="Chen S."/>
        </authorList>
    </citation>
    <scope>NUCLEOTIDE SEQUENCE [LARGE SCALE GENOMIC DNA]</scope>
    <source>
        <strain evidence="3 4">ZZ0214-1</strain>
    </source>
</reference>
<comment type="caution">
    <text evidence="3">The sequence shown here is derived from an EMBL/GenBank/DDBJ whole genome shotgun (WGS) entry which is preliminary data.</text>
</comment>
<dbReference type="Proteomes" id="UP000230002">
    <property type="component" value="Unassembled WGS sequence"/>
</dbReference>
<sequence>MTVAVASMLFFTLALVFCVACCAFIAVGTYWVVTLWRERQVRQDSPPRSSVRNPAGRAHPRTIRVSLGGAERLAVLQRENPNAADDAGTTRASIARLVPRSLADAVAQTSFILLNGVSSRSGLPDPARSSPRANGCSSSAPRPEESDFSEAHGQPRASSAPPAIVPGPSTSRANVHGSSALHATRRLAPRISLPFSKVGSSSRSIGPLADSGSTSTSHTYGLLSEGTLIKRHVRKNTHRAKAGDGAERSQTVTIYYQPAHLSEEPIRTPPDLSNDANLAPGDLFYHRMRDDRFQLWLWCIGVDGQPWWKPVYEGYEREDGKWLLITPQLKVPGWRFRHRPLPYVRRTYSLAYAYSATATAKAEVPTYLVFPTPAVPRPMPASVPTMLRDFTKEVSGSDDRWSISSNPHSFDLTYTARTAKVEIFITIGVVIQPRQPPSRESLTSTDEQEPFAG</sequence>
<dbReference type="OrthoDB" id="2758506at2759"/>
<dbReference type="EMBL" id="AYKW01000034">
    <property type="protein sequence ID" value="PIL26910.1"/>
    <property type="molecule type" value="Genomic_DNA"/>
</dbReference>
<accession>A0A2G8RZH2</accession>
<feature type="transmembrane region" description="Helical" evidence="2">
    <location>
        <begin position="6"/>
        <end position="33"/>
    </location>
</feature>
<gene>
    <name evidence="3" type="ORF">GSI_10048</name>
</gene>
<keyword evidence="2" id="KW-0812">Transmembrane</keyword>
<keyword evidence="4" id="KW-1185">Reference proteome</keyword>
<dbReference type="AlphaFoldDB" id="A0A2G8RZH2"/>
<evidence type="ECO:0000313" key="3">
    <source>
        <dbReference type="EMBL" id="PIL26910.1"/>
    </source>
</evidence>
<keyword evidence="2" id="KW-0472">Membrane</keyword>
<keyword evidence="2" id="KW-1133">Transmembrane helix</keyword>
<evidence type="ECO:0000256" key="1">
    <source>
        <dbReference type="SAM" id="MobiDB-lite"/>
    </source>
</evidence>
<feature type="region of interest" description="Disordered" evidence="1">
    <location>
        <begin position="196"/>
        <end position="220"/>
    </location>
</feature>
<name>A0A2G8RZH2_9APHY</name>
<protein>
    <submittedName>
        <fullName evidence="3">Uncharacterized protein</fullName>
    </submittedName>
</protein>
<feature type="compositionally biased region" description="Polar residues" evidence="1">
    <location>
        <begin position="168"/>
        <end position="177"/>
    </location>
</feature>
<proteinExistence type="predicted"/>
<organism evidence="3 4">
    <name type="scientific">Ganoderma sinense ZZ0214-1</name>
    <dbReference type="NCBI Taxonomy" id="1077348"/>
    <lineage>
        <taxon>Eukaryota</taxon>
        <taxon>Fungi</taxon>
        <taxon>Dikarya</taxon>
        <taxon>Basidiomycota</taxon>
        <taxon>Agaricomycotina</taxon>
        <taxon>Agaricomycetes</taxon>
        <taxon>Polyporales</taxon>
        <taxon>Polyporaceae</taxon>
        <taxon>Ganoderma</taxon>
    </lineage>
</organism>
<evidence type="ECO:0000313" key="4">
    <source>
        <dbReference type="Proteomes" id="UP000230002"/>
    </source>
</evidence>
<evidence type="ECO:0000256" key="2">
    <source>
        <dbReference type="SAM" id="Phobius"/>
    </source>
</evidence>